<dbReference type="PANTHER" id="PTHR43685:SF2">
    <property type="entry name" value="GLYCOSYLTRANSFERASE 2-LIKE DOMAIN-CONTAINING PROTEIN"/>
    <property type="match status" value="1"/>
</dbReference>
<dbReference type="Proteomes" id="UP000233256">
    <property type="component" value="Unassembled WGS sequence"/>
</dbReference>
<dbReference type="Pfam" id="PF00535">
    <property type="entry name" value="Glycos_transf_2"/>
    <property type="match status" value="1"/>
</dbReference>
<dbReference type="SUPFAM" id="SSF53448">
    <property type="entry name" value="Nucleotide-diphospho-sugar transferases"/>
    <property type="match status" value="1"/>
</dbReference>
<evidence type="ECO:0000313" key="4">
    <source>
        <dbReference type="Proteomes" id="UP000233256"/>
    </source>
</evidence>
<dbReference type="InterPro" id="IPR050834">
    <property type="entry name" value="Glycosyltransf_2"/>
</dbReference>
<sequence length="398" mass="44138">MECHVGHGKNAETLPKKTGTLIETNLILRFLHISFSNSGILTTKTFNGGSKVQRNDDFWPTISIVIPVRNGEEFIGECLDSILEADYPADRRQIIVVDDGSIDTTRDILNSYRDIQVLSTLSPSSPAENYCPKGLRDRFTSVSHGGASAARNLGVTHATGQIILFTDADCRVDAMWIKEMVDPFSDPRIVSVGGMQYACPEDPPFAQKVADFLAIAGMFGGYTKDRAPLAPKAADKGFRVVRHNPSCCSAYRKRIFDFILFDESLWPGEDLDFDVRLQKMSPGMIVFNSRAAVFHHRPKTLRQFIRMLFAYGRFSGGRLTRRYGPFRFLSLVPFLSILGAYMAKKRPSFGILLIAAIAVRMFAVLKETDRVIGTAGLIPVGFASWISGFALGFLEENG</sequence>
<dbReference type="Gene3D" id="3.90.550.10">
    <property type="entry name" value="Spore Coat Polysaccharide Biosynthesis Protein SpsA, Chain A"/>
    <property type="match status" value="1"/>
</dbReference>
<name>A0A2N1PMC3_9BACT</name>
<accession>A0A2N1PMC3</accession>
<dbReference type="EMBL" id="PGXC01000016">
    <property type="protein sequence ID" value="PKK89497.1"/>
    <property type="molecule type" value="Genomic_DNA"/>
</dbReference>
<keyword evidence="1" id="KW-0812">Transmembrane</keyword>
<organism evidence="3 4">
    <name type="scientific">Candidatus Wallbacteria bacterium HGW-Wallbacteria-1</name>
    <dbReference type="NCBI Taxonomy" id="2013854"/>
    <lineage>
        <taxon>Bacteria</taxon>
        <taxon>Candidatus Walliibacteriota</taxon>
    </lineage>
</organism>
<evidence type="ECO:0000256" key="1">
    <source>
        <dbReference type="SAM" id="Phobius"/>
    </source>
</evidence>
<dbReference type="PANTHER" id="PTHR43685">
    <property type="entry name" value="GLYCOSYLTRANSFERASE"/>
    <property type="match status" value="1"/>
</dbReference>
<feature type="transmembrane region" description="Helical" evidence="1">
    <location>
        <begin position="372"/>
        <end position="394"/>
    </location>
</feature>
<keyword evidence="1" id="KW-0472">Membrane</keyword>
<protein>
    <recommendedName>
        <fullName evidence="2">Glycosyltransferase 2-like domain-containing protein</fullName>
    </recommendedName>
</protein>
<dbReference type="InterPro" id="IPR001173">
    <property type="entry name" value="Glyco_trans_2-like"/>
</dbReference>
<reference evidence="3 4" key="1">
    <citation type="journal article" date="2017" name="ISME J.">
        <title>Potential for microbial H2 and metal transformations associated with novel bacteria and archaea in deep terrestrial subsurface sediments.</title>
        <authorList>
            <person name="Hernsdorf A.W."/>
            <person name="Amano Y."/>
            <person name="Miyakawa K."/>
            <person name="Ise K."/>
            <person name="Suzuki Y."/>
            <person name="Anantharaman K."/>
            <person name="Probst A."/>
            <person name="Burstein D."/>
            <person name="Thomas B.C."/>
            <person name="Banfield J.F."/>
        </authorList>
    </citation>
    <scope>NUCLEOTIDE SEQUENCE [LARGE SCALE GENOMIC DNA]</scope>
    <source>
        <strain evidence="3">HGW-Wallbacteria-1</strain>
    </source>
</reference>
<proteinExistence type="predicted"/>
<evidence type="ECO:0000313" key="3">
    <source>
        <dbReference type="EMBL" id="PKK89497.1"/>
    </source>
</evidence>
<dbReference type="InterPro" id="IPR029044">
    <property type="entry name" value="Nucleotide-diphossugar_trans"/>
</dbReference>
<dbReference type="AlphaFoldDB" id="A0A2N1PMC3"/>
<feature type="transmembrane region" description="Helical" evidence="1">
    <location>
        <begin position="349"/>
        <end position="365"/>
    </location>
</feature>
<feature type="domain" description="Glycosyltransferase 2-like" evidence="2">
    <location>
        <begin position="63"/>
        <end position="257"/>
    </location>
</feature>
<keyword evidence="1" id="KW-1133">Transmembrane helix</keyword>
<feature type="transmembrane region" description="Helical" evidence="1">
    <location>
        <begin position="326"/>
        <end position="343"/>
    </location>
</feature>
<evidence type="ECO:0000259" key="2">
    <source>
        <dbReference type="Pfam" id="PF00535"/>
    </source>
</evidence>
<gene>
    <name evidence="3" type="ORF">CVV64_13875</name>
</gene>
<comment type="caution">
    <text evidence="3">The sequence shown here is derived from an EMBL/GenBank/DDBJ whole genome shotgun (WGS) entry which is preliminary data.</text>
</comment>